<dbReference type="SUPFAM" id="SSF64376">
    <property type="entry name" value="YlxR-like"/>
    <property type="match status" value="1"/>
</dbReference>
<sequence>MDLAQTLPGRGYYLSVAALKLERKNFKALLQKRLKVSCSDAELDHIIACLKERESDVKA</sequence>
<name>A0A0H3DMC8_MYCPB</name>
<organism evidence="1 2">
    <name type="scientific">Mycoplasmoides pneumoniae (strain ATCC 15531 / DSM 23978 / CIP 103766 / NBRC 14401 / NCTC 10119 / FH)</name>
    <name type="common">Mycoplasma pneumoniae</name>
    <dbReference type="NCBI Taxonomy" id="722438"/>
    <lineage>
        <taxon>Bacteria</taxon>
        <taxon>Bacillati</taxon>
        <taxon>Mycoplasmatota</taxon>
        <taxon>Mycoplasmoidales</taxon>
        <taxon>Mycoplasmoidaceae</taxon>
        <taxon>Mycoplasmoides</taxon>
    </lineage>
</organism>
<evidence type="ECO:0008006" key="3">
    <source>
        <dbReference type="Google" id="ProtNLM"/>
    </source>
</evidence>
<accession>A0A0H3DMC8</accession>
<reference evidence="1 2" key="1">
    <citation type="journal article" date="2010" name="Appl. Environ. Microbiol.">
        <title>Targeted chromosomal knockouts in Mycoplasma pneumoniae.</title>
        <authorList>
            <person name="Krishnakumar R."/>
            <person name="Assad-Garcia N."/>
            <person name="Benders G.A."/>
            <person name="Phan Q."/>
            <person name="Montague M.G."/>
            <person name="Glass J.I."/>
        </authorList>
    </citation>
    <scope>NUCLEOTIDE SEQUENCE [LARGE SCALE GENOMIC DNA]</scope>
    <source>
        <strain evidence="2">ATCC 15531 / DSM 22911 / NBRC 14401 / NCTC 10119 / FH</strain>
    </source>
</reference>
<dbReference type="HOGENOM" id="CLU_2955664_0_0_14"/>
<dbReference type="Proteomes" id="UP000007756">
    <property type="component" value="Chromosome"/>
</dbReference>
<proteinExistence type="predicted"/>
<dbReference type="AlphaFoldDB" id="A0A0H3DMC8"/>
<dbReference type="eggNOG" id="COG2740">
    <property type="taxonomic scope" value="Bacteria"/>
</dbReference>
<dbReference type="KEGG" id="mpj:MPNE_0182"/>
<dbReference type="InterPro" id="IPR035931">
    <property type="entry name" value="YlxR-like_sf"/>
</dbReference>
<dbReference type="PaxDb" id="722438-MPNE_0182"/>
<evidence type="ECO:0000313" key="1">
    <source>
        <dbReference type="EMBL" id="ADK86925.1"/>
    </source>
</evidence>
<dbReference type="STRING" id="722438.F539_00890"/>
<dbReference type="PATRIC" id="fig|722438.3.peg.176"/>
<protein>
    <recommendedName>
        <fullName evidence="3">YlxR domain-containing protein</fullName>
    </recommendedName>
</protein>
<evidence type="ECO:0000313" key="2">
    <source>
        <dbReference type="Proteomes" id="UP000007756"/>
    </source>
</evidence>
<gene>
    <name evidence="1" type="ordered locus">MPNE_0182</name>
</gene>
<dbReference type="EMBL" id="CP002077">
    <property type="protein sequence ID" value="ADK86925.1"/>
    <property type="molecule type" value="Genomic_DNA"/>
</dbReference>